<gene>
    <name evidence="2" type="ORF">CWD77_13725</name>
</gene>
<accession>A0A2N0VE63</accession>
<feature type="compositionally biased region" description="Basic and acidic residues" evidence="1">
    <location>
        <begin position="15"/>
        <end position="28"/>
    </location>
</feature>
<reference evidence="2 3" key="1">
    <citation type="submission" date="2017-11" db="EMBL/GenBank/DDBJ databases">
        <title>Rhodohalobacter 15182 sp. nov., isolated from a salt lake.</title>
        <authorList>
            <person name="Han S."/>
        </authorList>
    </citation>
    <scope>NUCLEOTIDE SEQUENCE [LARGE SCALE GENOMIC DNA]</scope>
    <source>
        <strain evidence="2 3">15182</strain>
    </source>
</reference>
<dbReference type="OrthoDB" id="1525125at2"/>
<dbReference type="Proteomes" id="UP000233398">
    <property type="component" value="Unassembled WGS sequence"/>
</dbReference>
<sequence>MPLLDRSDLKYDYDWSSEAGKEPRKEATQQKPSNTNVFRPKEGNKVLDFINEYAKSRNISEKEEARNLEPLLQKRLEKEDGISKGELEEWLDTQRKQ</sequence>
<evidence type="ECO:0000313" key="2">
    <source>
        <dbReference type="EMBL" id="PKD42473.1"/>
    </source>
</evidence>
<dbReference type="AlphaFoldDB" id="A0A2N0VE63"/>
<comment type="caution">
    <text evidence="2">The sequence shown here is derived from an EMBL/GenBank/DDBJ whole genome shotgun (WGS) entry which is preliminary data.</text>
</comment>
<evidence type="ECO:0000256" key="1">
    <source>
        <dbReference type="SAM" id="MobiDB-lite"/>
    </source>
</evidence>
<evidence type="ECO:0000313" key="3">
    <source>
        <dbReference type="Proteomes" id="UP000233398"/>
    </source>
</evidence>
<organism evidence="2 3">
    <name type="scientific">Rhodohalobacter barkolensis</name>
    <dbReference type="NCBI Taxonomy" id="2053187"/>
    <lineage>
        <taxon>Bacteria</taxon>
        <taxon>Pseudomonadati</taxon>
        <taxon>Balneolota</taxon>
        <taxon>Balneolia</taxon>
        <taxon>Balneolales</taxon>
        <taxon>Balneolaceae</taxon>
        <taxon>Rhodohalobacter</taxon>
    </lineage>
</organism>
<proteinExistence type="predicted"/>
<dbReference type="EMBL" id="PISP01000006">
    <property type="protein sequence ID" value="PKD42473.1"/>
    <property type="molecule type" value="Genomic_DNA"/>
</dbReference>
<dbReference type="RefSeq" id="WP_101074157.1">
    <property type="nucleotide sequence ID" value="NZ_PISP01000006.1"/>
</dbReference>
<name>A0A2N0VE63_9BACT</name>
<protein>
    <submittedName>
        <fullName evidence="2">Uncharacterized protein</fullName>
    </submittedName>
</protein>
<feature type="region of interest" description="Disordered" evidence="1">
    <location>
        <begin position="15"/>
        <end position="40"/>
    </location>
</feature>
<keyword evidence="3" id="KW-1185">Reference proteome</keyword>